<feature type="region of interest" description="Disordered" evidence="1">
    <location>
        <begin position="1"/>
        <end position="24"/>
    </location>
</feature>
<organism evidence="2 3">
    <name type="scientific">Solanum verrucosum</name>
    <dbReference type="NCBI Taxonomy" id="315347"/>
    <lineage>
        <taxon>Eukaryota</taxon>
        <taxon>Viridiplantae</taxon>
        <taxon>Streptophyta</taxon>
        <taxon>Embryophyta</taxon>
        <taxon>Tracheophyta</taxon>
        <taxon>Spermatophyta</taxon>
        <taxon>Magnoliopsida</taxon>
        <taxon>eudicotyledons</taxon>
        <taxon>Gunneridae</taxon>
        <taxon>Pentapetalae</taxon>
        <taxon>asterids</taxon>
        <taxon>lamiids</taxon>
        <taxon>Solanales</taxon>
        <taxon>Solanaceae</taxon>
        <taxon>Solanoideae</taxon>
        <taxon>Solaneae</taxon>
        <taxon>Solanum</taxon>
    </lineage>
</organism>
<protein>
    <submittedName>
        <fullName evidence="2">Uncharacterized protein</fullName>
    </submittedName>
</protein>
<gene>
    <name evidence="2" type="ORF">MTR67_000724</name>
</gene>
<reference evidence="2" key="1">
    <citation type="submission" date="2023-08" db="EMBL/GenBank/DDBJ databases">
        <title>A de novo genome assembly of Solanum verrucosum Schlechtendal, a Mexican diploid species geographically isolated from the other diploid A-genome species in potato relatives.</title>
        <authorList>
            <person name="Hosaka K."/>
        </authorList>
    </citation>
    <scope>NUCLEOTIDE SEQUENCE</scope>
    <source>
        <tissue evidence="2">Young leaves</tissue>
    </source>
</reference>
<evidence type="ECO:0000313" key="2">
    <source>
        <dbReference type="EMBL" id="WMV07339.1"/>
    </source>
</evidence>
<proteinExistence type="predicted"/>
<dbReference type="AlphaFoldDB" id="A0AAF0PSV4"/>
<dbReference type="EMBL" id="CP133612">
    <property type="protein sequence ID" value="WMV07339.1"/>
    <property type="molecule type" value="Genomic_DNA"/>
</dbReference>
<accession>A0AAF0PSV4</accession>
<evidence type="ECO:0000313" key="3">
    <source>
        <dbReference type="Proteomes" id="UP001234989"/>
    </source>
</evidence>
<keyword evidence="3" id="KW-1185">Reference proteome</keyword>
<dbReference type="Proteomes" id="UP001234989">
    <property type="component" value="Chromosome 1"/>
</dbReference>
<feature type="non-terminal residue" evidence="2">
    <location>
        <position position="1"/>
    </location>
</feature>
<evidence type="ECO:0000256" key="1">
    <source>
        <dbReference type="SAM" id="MobiDB-lite"/>
    </source>
</evidence>
<sequence length="69" mass="7939">NEDSPTDSAELKIGNRSKRDLDAENLNLHHEKIPTDRGSNDGPFWSTIVHVRGWVKEVLIHRQRPRTVV</sequence>
<name>A0AAF0PSV4_SOLVR</name>